<evidence type="ECO:0000313" key="6">
    <source>
        <dbReference type="EMBL" id="CCE93089.1"/>
    </source>
</evidence>
<dbReference type="GeneID" id="11501628"/>
<dbReference type="InterPro" id="IPR051270">
    <property type="entry name" value="Tyrosine-tRNA_ligase_regulator"/>
</dbReference>
<dbReference type="eggNOG" id="KOG2241">
    <property type="taxonomic scope" value="Eukaryota"/>
</dbReference>
<dbReference type="Pfam" id="PF01588">
    <property type="entry name" value="tRNA_bind"/>
    <property type="match status" value="1"/>
</dbReference>
<evidence type="ECO:0000313" key="7">
    <source>
        <dbReference type="Proteomes" id="UP000005627"/>
    </source>
</evidence>
<dbReference type="InterPro" id="IPR012340">
    <property type="entry name" value="NA-bd_OB-fold"/>
</dbReference>
<proteinExistence type="predicted"/>
<evidence type="ECO:0000259" key="5">
    <source>
        <dbReference type="PROSITE" id="PS50886"/>
    </source>
</evidence>
<dbReference type="KEGG" id="tdl:TDEL_0F02780"/>
<name>G8ZWU5_TORDE</name>
<dbReference type="EMBL" id="HE616747">
    <property type="protein sequence ID" value="CCE93089.1"/>
    <property type="molecule type" value="Genomic_DNA"/>
</dbReference>
<dbReference type="GO" id="GO:0000049">
    <property type="term" value="F:tRNA binding"/>
    <property type="evidence" value="ECO:0007669"/>
    <property type="project" value="UniProtKB-UniRule"/>
</dbReference>
<dbReference type="PANTHER" id="PTHR11586:SF43">
    <property type="entry name" value="TYROSINE--TRNA LIGASE, CYTOPLASMIC"/>
    <property type="match status" value="1"/>
</dbReference>
<evidence type="ECO:0000256" key="1">
    <source>
        <dbReference type="ARBA" id="ARBA00022490"/>
    </source>
</evidence>
<accession>G8ZWU5</accession>
<gene>
    <name evidence="6" type="primary">TDEL0F02780</name>
    <name evidence="6" type="ORF">TDEL_0F02780</name>
</gene>
<keyword evidence="1" id="KW-0963">Cytoplasm</keyword>
<dbReference type="GO" id="GO:0004831">
    <property type="term" value="F:tyrosine-tRNA ligase activity"/>
    <property type="evidence" value="ECO:0007669"/>
    <property type="project" value="TreeGrafter"/>
</dbReference>
<dbReference type="STRING" id="1076872.G8ZWU5"/>
<protein>
    <recommendedName>
        <fullName evidence="5">tRNA-binding domain-containing protein</fullName>
    </recommendedName>
</protein>
<dbReference type="InParanoid" id="G8ZWU5"/>
<keyword evidence="2 4" id="KW-0820">tRNA-binding</keyword>
<dbReference type="HOGENOM" id="CLU_009710_6_4_1"/>
<reference evidence="6 7" key="1">
    <citation type="journal article" date="2011" name="Proc. Natl. Acad. Sci. U.S.A.">
        <title>Evolutionary erosion of yeast sex chromosomes by mating-type switching accidents.</title>
        <authorList>
            <person name="Gordon J.L."/>
            <person name="Armisen D."/>
            <person name="Proux-Wera E."/>
            <person name="Oheigeartaigh S.S."/>
            <person name="Byrne K.P."/>
            <person name="Wolfe K.H."/>
        </authorList>
    </citation>
    <scope>NUCLEOTIDE SEQUENCE [LARGE SCALE GENOMIC DNA]</scope>
    <source>
        <strain evidence="7">ATCC 10662 / CBS 1146 / NBRC 0425 / NCYC 2629 / NRRL Y-866</strain>
    </source>
</reference>
<feature type="domain" description="TRNA-binding" evidence="5">
    <location>
        <begin position="31"/>
        <end position="137"/>
    </location>
</feature>
<organism evidence="6 7">
    <name type="scientific">Torulaspora delbrueckii</name>
    <name type="common">Yeast</name>
    <name type="synonym">Candida colliculosa</name>
    <dbReference type="NCBI Taxonomy" id="4950"/>
    <lineage>
        <taxon>Eukaryota</taxon>
        <taxon>Fungi</taxon>
        <taxon>Dikarya</taxon>
        <taxon>Ascomycota</taxon>
        <taxon>Saccharomycotina</taxon>
        <taxon>Saccharomycetes</taxon>
        <taxon>Saccharomycetales</taxon>
        <taxon>Saccharomycetaceae</taxon>
        <taxon>Torulaspora</taxon>
    </lineage>
</organism>
<keyword evidence="7" id="KW-1185">Reference proteome</keyword>
<evidence type="ECO:0000256" key="4">
    <source>
        <dbReference type="PROSITE-ProRule" id="PRU00209"/>
    </source>
</evidence>
<dbReference type="OrthoDB" id="19141at2759"/>
<dbReference type="RefSeq" id="XP_003682300.1">
    <property type="nucleotide sequence ID" value="XM_003682252.1"/>
</dbReference>
<dbReference type="InterPro" id="IPR002547">
    <property type="entry name" value="tRNA-bd_dom"/>
</dbReference>
<keyword evidence="3 4" id="KW-0694">RNA-binding</keyword>
<dbReference type="Gene3D" id="2.40.50.140">
    <property type="entry name" value="Nucleic acid-binding proteins"/>
    <property type="match status" value="1"/>
</dbReference>
<evidence type="ECO:0000256" key="3">
    <source>
        <dbReference type="ARBA" id="ARBA00022884"/>
    </source>
</evidence>
<dbReference type="SUPFAM" id="SSF50249">
    <property type="entry name" value="Nucleic acid-binding proteins"/>
    <property type="match status" value="1"/>
</dbReference>
<dbReference type="PROSITE" id="PS50886">
    <property type="entry name" value="TRBD"/>
    <property type="match status" value="1"/>
</dbReference>
<dbReference type="Proteomes" id="UP000005627">
    <property type="component" value="Chromosome 6"/>
</dbReference>
<dbReference type="AlphaFoldDB" id="G8ZWU5"/>
<sequence>MYRAFRTAAFRRIGISNDLSGAAVQLKRNYHFQLLNLKVGFTKLVDTHPESDKLYVSQVQLNQNGAVKQICSGLRQHMPQERLQDQLVVVVDNMKKCKLRGQVSEGMLLCGEDVSKDEVKLCTPAKFDMGLVGRSIVLQSNDEEMSAPTTRKIKTKEWEDISSRLRVGQEGRVVYTEENSERQEQLCVYDENSVPVPIVAADLPSGSAVK</sequence>
<dbReference type="PANTHER" id="PTHR11586">
    <property type="entry name" value="TRNA-AMINOACYLATION COFACTOR ARC1 FAMILY MEMBER"/>
    <property type="match status" value="1"/>
</dbReference>
<evidence type="ECO:0000256" key="2">
    <source>
        <dbReference type="ARBA" id="ARBA00022555"/>
    </source>
</evidence>